<evidence type="ECO:0000256" key="1">
    <source>
        <dbReference type="ARBA" id="ARBA00022603"/>
    </source>
</evidence>
<evidence type="ECO:0000256" key="4">
    <source>
        <dbReference type="SAM" id="MobiDB-lite"/>
    </source>
</evidence>
<dbReference type="EC" id="2.1.1.-" evidence="7"/>
<gene>
    <name evidence="7" type="primary">prmC</name>
    <name evidence="7" type="ORF">NCTC10327_01686</name>
</gene>
<proteinExistence type="predicted"/>
<dbReference type="InterPro" id="IPR029063">
    <property type="entry name" value="SAM-dependent_MTases_sf"/>
</dbReference>
<dbReference type="NCBIfam" id="TIGR00536">
    <property type="entry name" value="hemK_fam"/>
    <property type="match status" value="1"/>
</dbReference>
<evidence type="ECO:0000259" key="6">
    <source>
        <dbReference type="Pfam" id="PF17827"/>
    </source>
</evidence>
<feature type="compositionally biased region" description="Low complexity" evidence="4">
    <location>
        <begin position="40"/>
        <end position="62"/>
    </location>
</feature>
<dbReference type="Pfam" id="PF17827">
    <property type="entry name" value="PrmC_N"/>
    <property type="match status" value="1"/>
</dbReference>
<dbReference type="InterPro" id="IPR025714">
    <property type="entry name" value="Methyltranfer_dom"/>
</dbReference>
<sequence>MKQGEANAGAVPANGLAGAGGDASTGSGTDANIGTDASIRPSTAARTPASTAARTPASTARPGTDPVASYAGGVWASLLRDATYLLAESGVASPGHDARELAEFVLGERPWPSRRIASTAEARRYLELVAQRAARIPLQHLTGRMYFRYLTLKSTPDALIVRPETELVAGEAIDFLRELVAAGKPAQLGGAPAAGAAPAPLAVDLGTGSGAIALAIATEVPTARVVAVDISAAALALAAENARHYQVPTARLEFRQGDAMAPPASAASVVADLRGRCDVVVTNPPYVPPQKFYSHSPEVQADPELALAGGGPRGLEKPEAFLASAVELLRPGGLVAMEHAEEQAAPLREAARRAGLTQVGTGNDLTGRPRWLRGYKPV</sequence>
<dbReference type="InterPro" id="IPR004556">
    <property type="entry name" value="HemK-like"/>
</dbReference>
<feature type="domain" description="Release factor glutamine methyltransferase N-terminal" evidence="6">
    <location>
        <begin position="78"/>
        <end position="143"/>
    </location>
</feature>
<evidence type="ECO:0000256" key="3">
    <source>
        <dbReference type="ARBA" id="ARBA00022691"/>
    </source>
</evidence>
<feature type="domain" description="Methyltransferase" evidence="5">
    <location>
        <begin position="203"/>
        <end position="342"/>
    </location>
</feature>
<dbReference type="Gene3D" id="3.40.50.150">
    <property type="entry name" value="Vaccinia Virus protein VP39"/>
    <property type="match status" value="1"/>
</dbReference>
<name>A0A7Z8YA31_9ACTO</name>
<comment type="caution">
    <text evidence="7">The sequence shown here is derived from an EMBL/GenBank/DDBJ whole genome shotgun (WGS) entry which is preliminary data.</text>
</comment>
<dbReference type="GO" id="GO:0008276">
    <property type="term" value="F:protein methyltransferase activity"/>
    <property type="evidence" value="ECO:0007669"/>
    <property type="project" value="InterPro"/>
</dbReference>
<accession>A0A7Z8YA31</accession>
<evidence type="ECO:0000256" key="2">
    <source>
        <dbReference type="ARBA" id="ARBA00022679"/>
    </source>
</evidence>
<dbReference type="AlphaFoldDB" id="A0A7Z8YA31"/>
<dbReference type="InterPro" id="IPR002052">
    <property type="entry name" value="DNA_methylase_N6_adenine_CS"/>
</dbReference>
<dbReference type="InterPro" id="IPR050320">
    <property type="entry name" value="N5-glutamine_MTase"/>
</dbReference>
<dbReference type="PANTHER" id="PTHR18895">
    <property type="entry name" value="HEMK METHYLTRANSFERASE"/>
    <property type="match status" value="1"/>
</dbReference>
<dbReference type="InterPro" id="IPR040758">
    <property type="entry name" value="PrmC_N"/>
</dbReference>
<keyword evidence="1 7" id="KW-0489">Methyltransferase</keyword>
<dbReference type="RefSeq" id="WP_244924576.1">
    <property type="nucleotide sequence ID" value="NZ_UYIO01000001.1"/>
</dbReference>
<keyword evidence="2 7" id="KW-0808">Transferase</keyword>
<protein>
    <submittedName>
        <fullName evidence="7">Protein-(Glutamine-N5) methyltransferase</fullName>
        <ecNumber evidence="7">2.1.1.-</ecNumber>
    </submittedName>
</protein>
<dbReference type="PROSITE" id="PS00092">
    <property type="entry name" value="N6_MTASE"/>
    <property type="match status" value="1"/>
</dbReference>
<dbReference type="Pfam" id="PF13847">
    <property type="entry name" value="Methyltransf_31"/>
    <property type="match status" value="1"/>
</dbReference>
<feature type="region of interest" description="Disordered" evidence="4">
    <location>
        <begin position="1"/>
        <end position="66"/>
    </location>
</feature>
<dbReference type="GO" id="GO:0003676">
    <property type="term" value="F:nucleic acid binding"/>
    <property type="evidence" value="ECO:0007669"/>
    <property type="project" value="InterPro"/>
</dbReference>
<evidence type="ECO:0000313" key="7">
    <source>
        <dbReference type="EMBL" id="VDG77062.1"/>
    </source>
</evidence>
<dbReference type="SUPFAM" id="SSF53335">
    <property type="entry name" value="S-adenosyl-L-methionine-dependent methyltransferases"/>
    <property type="match status" value="1"/>
</dbReference>
<organism evidence="7 8">
    <name type="scientific">Actinobaculum suis</name>
    <dbReference type="NCBI Taxonomy" id="1657"/>
    <lineage>
        <taxon>Bacteria</taxon>
        <taxon>Bacillati</taxon>
        <taxon>Actinomycetota</taxon>
        <taxon>Actinomycetes</taxon>
        <taxon>Actinomycetales</taxon>
        <taxon>Actinomycetaceae</taxon>
        <taxon>Actinobaculum</taxon>
    </lineage>
</organism>
<dbReference type="GO" id="GO:0032259">
    <property type="term" value="P:methylation"/>
    <property type="evidence" value="ECO:0007669"/>
    <property type="project" value="UniProtKB-KW"/>
</dbReference>
<dbReference type="PANTHER" id="PTHR18895:SF74">
    <property type="entry name" value="MTRF1L RELEASE FACTOR GLUTAMINE METHYLTRANSFERASE"/>
    <property type="match status" value="1"/>
</dbReference>
<evidence type="ECO:0000313" key="8">
    <source>
        <dbReference type="Proteomes" id="UP000269974"/>
    </source>
</evidence>
<keyword evidence="3" id="KW-0949">S-adenosyl-L-methionine</keyword>
<dbReference type="EMBL" id="UYIO01000001">
    <property type="protein sequence ID" value="VDG77062.1"/>
    <property type="molecule type" value="Genomic_DNA"/>
</dbReference>
<dbReference type="CDD" id="cd02440">
    <property type="entry name" value="AdoMet_MTases"/>
    <property type="match status" value="1"/>
</dbReference>
<evidence type="ECO:0000259" key="5">
    <source>
        <dbReference type="Pfam" id="PF13847"/>
    </source>
</evidence>
<dbReference type="Gene3D" id="1.10.8.10">
    <property type="entry name" value="DNA helicase RuvA subunit, C-terminal domain"/>
    <property type="match status" value="1"/>
</dbReference>
<reference evidence="7 8" key="1">
    <citation type="submission" date="2018-11" db="EMBL/GenBank/DDBJ databases">
        <authorList>
            <consortium name="Pathogen Informatics"/>
        </authorList>
    </citation>
    <scope>NUCLEOTIDE SEQUENCE [LARGE SCALE GENOMIC DNA]</scope>
    <source>
        <strain evidence="7 8">NCTC10327</strain>
    </source>
</reference>
<dbReference type="Proteomes" id="UP000269974">
    <property type="component" value="Unassembled WGS sequence"/>
</dbReference>